<evidence type="ECO:0000259" key="1">
    <source>
        <dbReference type="Pfam" id="PF09369"/>
    </source>
</evidence>
<evidence type="ECO:0000313" key="2">
    <source>
        <dbReference type="EMBL" id="QDY66595.1"/>
    </source>
</evidence>
<gene>
    <name evidence="2" type="ORF">FQA45_09815</name>
</gene>
<dbReference type="Proteomes" id="UP000320717">
    <property type="component" value="Chromosome"/>
</dbReference>
<proteinExistence type="predicted"/>
<name>A0ABX5YAA4_9MICC</name>
<organism evidence="2 3">
    <name type="scientific">Glutamicibacter halophytocola</name>
    <dbReference type="NCBI Taxonomy" id="1933880"/>
    <lineage>
        <taxon>Bacteria</taxon>
        <taxon>Bacillati</taxon>
        <taxon>Actinomycetota</taxon>
        <taxon>Actinomycetes</taxon>
        <taxon>Micrococcales</taxon>
        <taxon>Micrococcaceae</taxon>
        <taxon>Glutamicibacter</taxon>
    </lineage>
</organism>
<dbReference type="InterPro" id="IPR047721">
    <property type="entry name" value="DrmB"/>
</dbReference>
<dbReference type="Pfam" id="PF09369">
    <property type="entry name" value="MZB"/>
    <property type="match status" value="1"/>
</dbReference>
<reference evidence="2 3" key="1">
    <citation type="submission" date="2019-07" db="EMBL/GenBank/DDBJ databases">
        <title>Complete Genome Sequence of drought tolerant Plant Growth-Promoting Rhizobacterium Glutamicibacter halophytocola DR408.</title>
        <authorList>
            <person name="Nishu S.D."/>
            <person name="Lee T.K."/>
        </authorList>
    </citation>
    <scope>NUCLEOTIDE SEQUENCE [LARGE SCALE GENOMIC DNA]</scope>
    <source>
        <strain evidence="2 3">DR408</strain>
    </source>
</reference>
<dbReference type="RefSeq" id="WP_146276694.1">
    <property type="nucleotide sequence ID" value="NZ_CP042260.1"/>
</dbReference>
<feature type="domain" description="MrfA-like Zn-binding" evidence="1">
    <location>
        <begin position="499"/>
        <end position="601"/>
    </location>
</feature>
<sequence length="638" mass="71328">MSSGSIRRAQLVAPFGVGALSVLVDGTSVITAGLDHWYESSDSNPVDIKEYEAHDWRLEARLKVNSFRLPPDFRPSSSGDSDRNVKLNVPVLRFPRWCYCMYCKRLELTTLTMQHPTRCKDAKHKDWKHEPRMAQVPFVTVCTNGHIDDFPFNEWVHRSESPSCFGPLRLKSIGGAGLDGQRVVCDSCDSQRSLSGITETRLVNGEEHSNLSDRLSPDSEDLFLCSGVRPWLGQLEGSCGKPQRGALRAAGNVYFPKVESSIYLPRNAGKVSSEMHTLMEQATVSVTMSTLHSVFGSELDVNVLRNSLLKSVPPELFRAITDEELLEGYLDRFGESGNPPVDENESGNDSLSETSIWRYPEYLQIRETPKDVFLTISDPGIDSGLDDYLDRVRSVEVLRETRALRGFTRVHDDPLTLSDGKRQLRRQALQPQQDWLPAYVVKGEGIYFELNEQRLSAWESTPTAQARAHKIAQRYNVVATQRGLNERELTPRFILMHTLGHLLINELVFTCGYSSASLRERLYVSEHNNSRMAGILIYTAAGDSEGTMGGLVRMAQTDNLRSVLYSAISKARWCSSDPVCMETGTKGQGPDSCNLAACHSCSLVPETSCEEFNRFLDRGLVIGTLNDPALGYFQPETR</sequence>
<dbReference type="EMBL" id="CP042260">
    <property type="protein sequence ID" value="QDY66595.1"/>
    <property type="molecule type" value="Genomic_DNA"/>
</dbReference>
<protein>
    <submittedName>
        <fullName evidence="2">DUF1998 domain-containing protein</fullName>
    </submittedName>
</protein>
<accession>A0ABX5YAA4</accession>
<dbReference type="NCBIfam" id="NF038324">
    <property type="entry name" value="DrmB_fam"/>
    <property type="match status" value="1"/>
</dbReference>
<dbReference type="InterPro" id="IPR018973">
    <property type="entry name" value="MZB"/>
</dbReference>
<evidence type="ECO:0000313" key="3">
    <source>
        <dbReference type="Proteomes" id="UP000320717"/>
    </source>
</evidence>
<keyword evidence="3" id="KW-1185">Reference proteome</keyword>